<accession>A0A2K3Q9G9</accession>
<gene>
    <name evidence="1" type="ORF">TCAP_05957</name>
</gene>
<protein>
    <submittedName>
        <fullName evidence="1">Uncharacterized protein</fullName>
    </submittedName>
</protein>
<evidence type="ECO:0000313" key="1">
    <source>
        <dbReference type="EMBL" id="PNY24103.1"/>
    </source>
</evidence>
<sequence>MPADLVKKGAAWWANPLVQASGRAALTAGAQAAIRSRGDPSPWLGAKGGKVAAAALGAALMDGFMGPQK</sequence>
<evidence type="ECO:0000313" key="2">
    <source>
        <dbReference type="Proteomes" id="UP000236621"/>
    </source>
</evidence>
<dbReference type="STRING" id="45235.A0A2K3Q9G9"/>
<dbReference type="AlphaFoldDB" id="A0A2K3Q9G9"/>
<proteinExistence type="predicted"/>
<comment type="caution">
    <text evidence="1">The sequence shown here is derived from an EMBL/GenBank/DDBJ whole genome shotgun (WGS) entry which is preliminary data.</text>
</comment>
<name>A0A2K3Q9G9_9HYPO</name>
<keyword evidence="2" id="KW-1185">Reference proteome</keyword>
<reference evidence="1 2" key="1">
    <citation type="submission" date="2017-08" db="EMBL/GenBank/DDBJ databases">
        <title>Harnessing the power of phylogenomics to disentangle the directionality and signatures of interkingdom host jumping in the parasitic fungal genus Tolypocladium.</title>
        <authorList>
            <person name="Quandt C.A."/>
            <person name="Patterson W."/>
            <person name="Spatafora J.W."/>
        </authorList>
    </citation>
    <scope>NUCLEOTIDE SEQUENCE [LARGE SCALE GENOMIC DNA]</scope>
    <source>
        <strain evidence="1 2">CBS 113982</strain>
    </source>
</reference>
<dbReference type="EMBL" id="NRSZ01000972">
    <property type="protein sequence ID" value="PNY24103.1"/>
    <property type="molecule type" value="Genomic_DNA"/>
</dbReference>
<organism evidence="1 2">
    <name type="scientific">Tolypocladium capitatum</name>
    <dbReference type="NCBI Taxonomy" id="45235"/>
    <lineage>
        <taxon>Eukaryota</taxon>
        <taxon>Fungi</taxon>
        <taxon>Dikarya</taxon>
        <taxon>Ascomycota</taxon>
        <taxon>Pezizomycotina</taxon>
        <taxon>Sordariomycetes</taxon>
        <taxon>Hypocreomycetidae</taxon>
        <taxon>Hypocreales</taxon>
        <taxon>Ophiocordycipitaceae</taxon>
        <taxon>Tolypocladium</taxon>
    </lineage>
</organism>
<dbReference type="Proteomes" id="UP000236621">
    <property type="component" value="Unassembled WGS sequence"/>
</dbReference>